<dbReference type="Proteomes" id="UP000828390">
    <property type="component" value="Unassembled WGS sequence"/>
</dbReference>
<accession>A0A9D4CCM6</accession>
<feature type="region of interest" description="Disordered" evidence="1">
    <location>
        <begin position="1"/>
        <end position="52"/>
    </location>
</feature>
<dbReference type="EMBL" id="JAIWYP010000013">
    <property type="protein sequence ID" value="KAH3721722.1"/>
    <property type="molecule type" value="Genomic_DNA"/>
</dbReference>
<organism evidence="2 3">
    <name type="scientific">Dreissena polymorpha</name>
    <name type="common">Zebra mussel</name>
    <name type="synonym">Mytilus polymorpha</name>
    <dbReference type="NCBI Taxonomy" id="45954"/>
    <lineage>
        <taxon>Eukaryota</taxon>
        <taxon>Metazoa</taxon>
        <taxon>Spiralia</taxon>
        <taxon>Lophotrochozoa</taxon>
        <taxon>Mollusca</taxon>
        <taxon>Bivalvia</taxon>
        <taxon>Autobranchia</taxon>
        <taxon>Heteroconchia</taxon>
        <taxon>Euheterodonta</taxon>
        <taxon>Imparidentia</taxon>
        <taxon>Neoheterodontei</taxon>
        <taxon>Myida</taxon>
        <taxon>Dreissenoidea</taxon>
        <taxon>Dreissenidae</taxon>
        <taxon>Dreissena</taxon>
    </lineage>
</organism>
<evidence type="ECO:0000256" key="1">
    <source>
        <dbReference type="SAM" id="MobiDB-lite"/>
    </source>
</evidence>
<feature type="compositionally biased region" description="Basic and acidic residues" evidence="1">
    <location>
        <begin position="14"/>
        <end position="26"/>
    </location>
</feature>
<reference evidence="2" key="2">
    <citation type="submission" date="2020-11" db="EMBL/GenBank/DDBJ databases">
        <authorList>
            <person name="McCartney M.A."/>
            <person name="Auch B."/>
            <person name="Kono T."/>
            <person name="Mallez S."/>
            <person name="Becker A."/>
            <person name="Gohl D.M."/>
            <person name="Silverstein K.A.T."/>
            <person name="Koren S."/>
            <person name="Bechman K.B."/>
            <person name="Herman A."/>
            <person name="Abrahante J.E."/>
            <person name="Garbe J."/>
        </authorList>
    </citation>
    <scope>NUCLEOTIDE SEQUENCE</scope>
    <source>
        <strain evidence="2">Duluth1</strain>
        <tissue evidence="2">Whole animal</tissue>
    </source>
</reference>
<dbReference type="AlphaFoldDB" id="A0A9D4CCM6"/>
<feature type="compositionally biased region" description="Polar residues" evidence="1">
    <location>
        <begin position="355"/>
        <end position="367"/>
    </location>
</feature>
<keyword evidence="3" id="KW-1185">Reference proteome</keyword>
<dbReference type="InterPro" id="IPR004244">
    <property type="entry name" value="Transposase_22"/>
</dbReference>
<protein>
    <submittedName>
        <fullName evidence="2">Uncharacterized protein</fullName>
    </submittedName>
</protein>
<reference evidence="2" key="1">
    <citation type="journal article" date="2019" name="bioRxiv">
        <title>The Genome of the Zebra Mussel, Dreissena polymorpha: A Resource for Invasive Species Research.</title>
        <authorList>
            <person name="McCartney M.A."/>
            <person name="Auch B."/>
            <person name="Kono T."/>
            <person name="Mallez S."/>
            <person name="Zhang Y."/>
            <person name="Obille A."/>
            <person name="Becker A."/>
            <person name="Abrahante J.E."/>
            <person name="Garbe J."/>
            <person name="Badalamenti J.P."/>
            <person name="Herman A."/>
            <person name="Mangelson H."/>
            <person name="Liachko I."/>
            <person name="Sullivan S."/>
            <person name="Sone E.D."/>
            <person name="Koren S."/>
            <person name="Silverstein K.A.T."/>
            <person name="Beckman K.B."/>
            <person name="Gohl D.M."/>
        </authorList>
    </citation>
    <scope>NUCLEOTIDE SEQUENCE</scope>
    <source>
        <strain evidence="2">Duluth1</strain>
        <tissue evidence="2">Whole animal</tissue>
    </source>
</reference>
<feature type="compositionally biased region" description="Acidic residues" evidence="1">
    <location>
        <begin position="308"/>
        <end position="321"/>
    </location>
</feature>
<proteinExistence type="predicted"/>
<dbReference type="PANTHER" id="PTHR11505">
    <property type="entry name" value="L1 TRANSPOSABLE ELEMENT-RELATED"/>
    <property type="match status" value="1"/>
</dbReference>
<evidence type="ECO:0000313" key="2">
    <source>
        <dbReference type="EMBL" id="KAH3721722.1"/>
    </source>
</evidence>
<evidence type="ECO:0000313" key="3">
    <source>
        <dbReference type="Proteomes" id="UP000828390"/>
    </source>
</evidence>
<gene>
    <name evidence="2" type="ORF">DPMN_064670</name>
</gene>
<comment type="caution">
    <text evidence="2">The sequence shown here is derived from an EMBL/GenBank/DDBJ whole genome shotgun (WGS) entry which is preliminary data.</text>
</comment>
<dbReference type="Gene3D" id="3.30.70.1820">
    <property type="entry name" value="L1 transposable element, RRM domain"/>
    <property type="match status" value="1"/>
</dbReference>
<feature type="compositionally biased region" description="Polar residues" evidence="1">
    <location>
        <begin position="279"/>
        <end position="302"/>
    </location>
</feature>
<feature type="region of interest" description="Disordered" evidence="1">
    <location>
        <begin position="269"/>
        <end position="367"/>
    </location>
</feature>
<sequence>MRGNQRKKGQTSQEMHDNKGRGKDNGGHNGQTCQANQNSKRKRRSTGGTFDTISENTINKVTVSKDDFMRMNTDEKLVTIFDLLHNTNLLSEKIDSIEHEVKSFKMESESTCTRLKILEYKIIDNEAKSRKNNLIFRNFPERKWENLEDVIASFINDQLELDTTNMYIDKIHRIGSFNDKQTRPIIVRFQNERDIEDILASAYKLKGTKYGINRDYPKEITQARARLWNRFKQERANNPKGSVHIGYPAKLIVQKTVVQDEFPDWKIITQSHRTEQQKTSETVTKSPVHKTPSNPISTSNRYASLPTESDESDTGDDSDSTDDAHATDQYSQSMIQMEAHLNRRHHKPDDALGATSGTPNTVAPQNR</sequence>
<name>A0A9D4CCM6_DREPO</name>